<reference evidence="1" key="1">
    <citation type="journal article" date="2019" name="bioRxiv">
        <title>The Genome of the Zebra Mussel, Dreissena polymorpha: A Resource for Invasive Species Research.</title>
        <authorList>
            <person name="McCartney M.A."/>
            <person name="Auch B."/>
            <person name="Kono T."/>
            <person name="Mallez S."/>
            <person name="Zhang Y."/>
            <person name="Obille A."/>
            <person name="Becker A."/>
            <person name="Abrahante J.E."/>
            <person name="Garbe J."/>
            <person name="Badalamenti J.P."/>
            <person name="Herman A."/>
            <person name="Mangelson H."/>
            <person name="Liachko I."/>
            <person name="Sullivan S."/>
            <person name="Sone E.D."/>
            <person name="Koren S."/>
            <person name="Silverstein K.A.T."/>
            <person name="Beckman K.B."/>
            <person name="Gohl D.M."/>
        </authorList>
    </citation>
    <scope>NUCLEOTIDE SEQUENCE</scope>
    <source>
        <strain evidence="1">Duluth1</strain>
        <tissue evidence="1">Whole animal</tissue>
    </source>
</reference>
<name>A0A9D4KCW9_DREPO</name>
<protein>
    <submittedName>
        <fullName evidence="1">Uncharacterized protein</fullName>
    </submittedName>
</protein>
<dbReference type="EMBL" id="JAIWYP010000004">
    <property type="protein sequence ID" value="KAH3837532.1"/>
    <property type="molecule type" value="Genomic_DNA"/>
</dbReference>
<reference evidence="1" key="2">
    <citation type="submission" date="2020-11" db="EMBL/GenBank/DDBJ databases">
        <authorList>
            <person name="McCartney M.A."/>
            <person name="Auch B."/>
            <person name="Kono T."/>
            <person name="Mallez S."/>
            <person name="Becker A."/>
            <person name="Gohl D.M."/>
            <person name="Silverstein K.A.T."/>
            <person name="Koren S."/>
            <person name="Bechman K.B."/>
            <person name="Herman A."/>
            <person name="Abrahante J.E."/>
            <person name="Garbe J."/>
        </authorList>
    </citation>
    <scope>NUCLEOTIDE SEQUENCE</scope>
    <source>
        <strain evidence="1">Duluth1</strain>
        <tissue evidence="1">Whole animal</tissue>
    </source>
</reference>
<dbReference type="Proteomes" id="UP000828390">
    <property type="component" value="Unassembled WGS sequence"/>
</dbReference>
<keyword evidence="2" id="KW-1185">Reference proteome</keyword>
<proteinExistence type="predicted"/>
<dbReference type="AlphaFoldDB" id="A0A9D4KCW9"/>
<comment type="caution">
    <text evidence="1">The sequence shown here is derived from an EMBL/GenBank/DDBJ whole genome shotgun (WGS) entry which is preliminary data.</text>
</comment>
<accession>A0A9D4KCW9</accession>
<gene>
    <name evidence="1" type="ORF">DPMN_110924</name>
</gene>
<evidence type="ECO:0000313" key="2">
    <source>
        <dbReference type="Proteomes" id="UP000828390"/>
    </source>
</evidence>
<organism evidence="1 2">
    <name type="scientific">Dreissena polymorpha</name>
    <name type="common">Zebra mussel</name>
    <name type="synonym">Mytilus polymorpha</name>
    <dbReference type="NCBI Taxonomy" id="45954"/>
    <lineage>
        <taxon>Eukaryota</taxon>
        <taxon>Metazoa</taxon>
        <taxon>Spiralia</taxon>
        <taxon>Lophotrochozoa</taxon>
        <taxon>Mollusca</taxon>
        <taxon>Bivalvia</taxon>
        <taxon>Autobranchia</taxon>
        <taxon>Heteroconchia</taxon>
        <taxon>Euheterodonta</taxon>
        <taxon>Imparidentia</taxon>
        <taxon>Neoheterodontei</taxon>
        <taxon>Myida</taxon>
        <taxon>Dreissenoidea</taxon>
        <taxon>Dreissenidae</taxon>
        <taxon>Dreissena</taxon>
    </lineage>
</organism>
<evidence type="ECO:0000313" key="1">
    <source>
        <dbReference type="EMBL" id="KAH3837532.1"/>
    </source>
</evidence>
<sequence>MQNWRNVQSLLRDQEATLSEMARLEKYLEIEKTSGNVIVDKAVVARVDAILVGYTEDMVRKVNNTLAAYFRWVRRDDLIVDYTCVA</sequence>